<proteinExistence type="predicted"/>
<accession>A0A6C0J4J6</accession>
<dbReference type="AlphaFoldDB" id="A0A6C0J4J6"/>
<keyword evidence="1" id="KW-0812">Transmembrane</keyword>
<organism evidence="2">
    <name type="scientific">viral metagenome</name>
    <dbReference type="NCBI Taxonomy" id="1070528"/>
    <lineage>
        <taxon>unclassified sequences</taxon>
        <taxon>metagenomes</taxon>
        <taxon>organismal metagenomes</taxon>
    </lineage>
</organism>
<evidence type="ECO:0000256" key="1">
    <source>
        <dbReference type="SAM" id="Phobius"/>
    </source>
</evidence>
<reference evidence="2" key="1">
    <citation type="journal article" date="2020" name="Nature">
        <title>Giant virus diversity and host interactions through global metagenomics.</title>
        <authorList>
            <person name="Schulz F."/>
            <person name="Roux S."/>
            <person name="Paez-Espino D."/>
            <person name="Jungbluth S."/>
            <person name="Walsh D.A."/>
            <person name="Denef V.J."/>
            <person name="McMahon K.D."/>
            <person name="Konstantinidis K.T."/>
            <person name="Eloe-Fadrosh E.A."/>
            <person name="Kyrpides N.C."/>
            <person name="Woyke T."/>
        </authorList>
    </citation>
    <scope>NUCLEOTIDE SEQUENCE</scope>
    <source>
        <strain evidence="2">GVMAG-M-3300025727-45</strain>
    </source>
</reference>
<evidence type="ECO:0000313" key="2">
    <source>
        <dbReference type="EMBL" id="QHT99546.1"/>
    </source>
</evidence>
<name>A0A6C0J4J6_9ZZZZ</name>
<sequence length="87" mass="9136">MQTYLKTTSSIGCGIGILNGFICASEMTYLENDIVSFSTIIAGSIIIGAIGAAIGPVGVPVSLVYGGFKFVEGIKKDYDRHDGRSKT</sequence>
<protein>
    <submittedName>
        <fullName evidence="2">Uncharacterized protein</fullName>
    </submittedName>
</protein>
<feature type="transmembrane region" description="Helical" evidence="1">
    <location>
        <begin position="40"/>
        <end position="66"/>
    </location>
</feature>
<keyword evidence="1" id="KW-0472">Membrane</keyword>
<keyword evidence="1" id="KW-1133">Transmembrane helix</keyword>
<dbReference type="EMBL" id="MN740310">
    <property type="protein sequence ID" value="QHT99546.1"/>
    <property type="molecule type" value="Genomic_DNA"/>
</dbReference>